<evidence type="ECO:0000259" key="5">
    <source>
        <dbReference type="SMART" id="SM00478"/>
    </source>
</evidence>
<sequence>MPAARSSLRLVVDLALPASYRFGDVLAFYGRDKEHVAERVYAKVDPNGLSLIAQLDSVDKALLWFGHPACLNISFLGNAARISLNIDIAEVKVDAAQRKAWTRRLGYLSSRVLGLDQDILGFEQYVAGHHEFARLVGRNSGLRVPQSINPFEALCWAITGQQISVSAAVAVRRRFITLLGLKHSSGLLCHPDPARVAACDVSALRSVGLSDSKAKALLTLALAIQNQSLVLADLDSGIKLTPDSAEVISNDLLGLRGIGPWTVNYALLRGFGYLNGSLHGDVAARRNLQSLLGRQQKLSGDETEQWLAQFTPWRALAAAHLWAMQSAEGF</sequence>
<feature type="domain" description="DNA-3-methyladenine glycosylase AlkA N-terminal" evidence="6">
    <location>
        <begin position="11"/>
        <end position="149"/>
    </location>
</feature>
<evidence type="ECO:0000256" key="1">
    <source>
        <dbReference type="ARBA" id="ARBA00000086"/>
    </source>
</evidence>
<keyword evidence="4" id="KW-0234">DNA repair</keyword>
<gene>
    <name evidence="7" type="ORF">KXJ70_13325</name>
</gene>
<comment type="catalytic activity">
    <reaction evidence="1">
        <text>Hydrolysis of alkylated DNA, releasing 3-methyladenine, 3-methylguanine, 7-methylguanine and 7-methyladenine.</text>
        <dbReference type="EC" id="3.2.2.21"/>
    </reaction>
</comment>
<evidence type="ECO:0000313" key="7">
    <source>
        <dbReference type="EMBL" id="MBW2941771.1"/>
    </source>
</evidence>
<reference evidence="7" key="1">
    <citation type="submission" date="2021-07" db="EMBL/GenBank/DDBJ databases">
        <title>Zhongshania sp. CAU 1632 isolated from seawater.</title>
        <authorList>
            <person name="Kim W."/>
        </authorList>
    </citation>
    <scope>NUCLEOTIDE SEQUENCE</scope>
    <source>
        <strain evidence="7">CAU 1632</strain>
    </source>
</reference>
<dbReference type="InterPro" id="IPR010316">
    <property type="entry name" value="AlkA_N"/>
</dbReference>
<name>A0ABS6VVW4_9GAMM</name>
<proteinExistence type="predicted"/>
<comment type="caution">
    <text evidence="7">The sequence shown here is derived from an EMBL/GenBank/DDBJ whole genome shotgun (WGS) entry which is preliminary data.</text>
</comment>
<dbReference type="PANTHER" id="PTHR43003">
    <property type="entry name" value="DNA-3-METHYLADENINE GLYCOSYLASE"/>
    <property type="match status" value="1"/>
</dbReference>
<dbReference type="SMART" id="SM01009">
    <property type="entry name" value="AlkA_N"/>
    <property type="match status" value="1"/>
</dbReference>
<dbReference type="Proteomes" id="UP001166291">
    <property type="component" value="Unassembled WGS sequence"/>
</dbReference>
<evidence type="ECO:0000256" key="3">
    <source>
        <dbReference type="ARBA" id="ARBA00022763"/>
    </source>
</evidence>
<dbReference type="SMART" id="SM00478">
    <property type="entry name" value="ENDO3c"/>
    <property type="match status" value="1"/>
</dbReference>
<dbReference type="RefSeq" id="WP_219043997.1">
    <property type="nucleotide sequence ID" value="NZ_JAHWDQ010000003.1"/>
</dbReference>
<evidence type="ECO:0000256" key="2">
    <source>
        <dbReference type="ARBA" id="ARBA00012000"/>
    </source>
</evidence>
<keyword evidence="8" id="KW-1185">Reference proteome</keyword>
<feature type="domain" description="HhH-GPD" evidence="5">
    <location>
        <begin position="159"/>
        <end position="326"/>
    </location>
</feature>
<organism evidence="7 8">
    <name type="scientific">Zhongshania aquimaris</name>
    <dbReference type="NCBI Taxonomy" id="2857107"/>
    <lineage>
        <taxon>Bacteria</taxon>
        <taxon>Pseudomonadati</taxon>
        <taxon>Pseudomonadota</taxon>
        <taxon>Gammaproteobacteria</taxon>
        <taxon>Cellvibrionales</taxon>
        <taxon>Spongiibacteraceae</taxon>
        <taxon>Zhongshania</taxon>
    </lineage>
</organism>
<protein>
    <recommendedName>
        <fullName evidence="2">DNA-3-methyladenine glycosylase II</fullName>
        <ecNumber evidence="2">3.2.2.21</ecNumber>
    </recommendedName>
</protein>
<dbReference type="EC" id="3.2.2.21" evidence="2"/>
<accession>A0ABS6VVW4</accession>
<keyword evidence="3" id="KW-0227">DNA damage</keyword>
<evidence type="ECO:0000256" key="4">
    <source>
        <dbReference type="ARBA" id="ARBA00023204"/>
    </source>
</evidence>
<dbReference type="PANTHER" id="PTHR43003:SF13">
    <property type="entry name" value="DNA-3-METHYLADENINE GLYCOSYLASE 2"/>
    <property type="match status" value="1"/>
</dbReference>
<dbReference type="EMBL" id="JAHWDQ010000003">
    <property type="protein sequence ID" value="MBW2941771.1"/>
    <property type="molecule type" value="Genomic_DNA"/>
</dbReference>
<dbReference type="InterPro" id="IPR003265">
    <property type="entry name" value="HhH-GPD_domain"/>
</dbReference>
<dbReference type="Pfam" id="PF00730">
    <property type="entry name" value="HhH-GPD"/>
    <property type="match status" value="1"/>
</dbReference>
<evidence type="ECO:0000313" key="8">
    <source>
        <dbReference type="Proteomes" id="UP001166291"/>
    </source>
</evidence>
<evidence type="ECO:0000259" key="6">
    <source>
        <dbReference type="SMART" id="SM01009"/>
    </source>
</evidence>
<dbReference type="InterPro" id="IPR051912">
    <property type="entry name" value="Alkylbase_DNA_Glycosylase/TA"/>
</dbReference>